<dbReference type="Proteomes" id="UP000290289">
    <property type="component" value="Chromosome 12"/>
</dbReference>
<dbReference type="EMBL" id="RDQH01000338">
    <property type="protein sequence ID" value="RXH82446.1"/>
    <property type="molecule type" value="Genomic_DNA"/>
</dbReference>
<dbReference type="AlphaFoldDB" id="A0A498IGE9"/>
<protein>
    <submittedName>
        <fullName evidence="1">Uncharacterized protein</fullName>
    </submittedName>
</protein>
<evidence type="ECO:0000313" key="1">
    <source>
        <dbReference type="EMBL" id="RXH82446.1"/>
    </source>
</evidence>
<name>A0A498IGE9_MALDO</name>
<reference evidence="1 2" key="1">
    <citation type="submission" date="2018-10" db="EMBL/GenBank/DDBJ databases">
        <title>A high-quality apple genome assembly.</title>
        <authorList>
            <person name="Hu J."/>
        </authorList>
    </citation>
    <scope>NUCLEOTIDE SEQUENCE [LARGE SCALE GENOMIC DNA]</scope>
    <source>
        <strain evidence="2">cv. HFTH1</strain>
        <tissue evidence="1">Young leaf</tissue>
    </source>
</reference>
<organism evidence="1 2">
    <name type="scientific">Malus domestica</name>
    <name type="common">Apple</name>
    <name type="synonym">Pyrus malus</name>
    <dbReference type="NCBI Taxonomy" id="3750"/>
    <lineage>
        <taxon>Eukaryota</taxon>
        <taxon>Viridiplantae</taxon>
        <taxon>Streptophyta</taxon>
        <taxon>Embryophyta</taxon>
        <taxon>Tracheophyta</taxon>
        <taxon>Spermatophyta</taxon>
        <taxon>Magnoliopsida</taxon>
        <taxon>eudicotyledons</taxon>
        <taxon>Gunneridae</taxon>
        <taxon>Pentapetalae</taxon>
        <taxon>rosids</taxon>
        <taxon>fabids</taxon>
        <taxon>Rosales</taxon>
        <taxon>Rosaceae</taxon>
        <taxon>Amygdaloideae</taxon>
        <taxon>Maleae</taxon>
        <taxon>Malus</taxon>
    </lineage>
</organism>
<gene>
    <name evidence="1" type="ORF">DVH24_036787</name>
</gene>
<evidence type="ECO:0000313" key="2">
    <source>
        <dbReference type="Proteomes" id="UP000290289"/>
    </source>
</evidence>
<accession>A0A498IGE9</accession>
<sequence length="125" mass="14014">MAEWESFPIHDYSSVYQLNRNAQCCGAHVKSGVQFLILTELDYLHECSIWIPGIRLHPESIFSSQSTFHLQHPLPSSRCPLPSSLAAMCSSTAASLHPMYCRVELLRFGARLPILIPKTANSDSR</sequence>
<comment type="caution">
    <text evidence="1">The sequence shown here is derived from an EMBL/GenBank/DDBJ whole genome shotgun (WGS) entry which is preliminary data.</text>
</comment>
<proteinExistence type="predicted"/>
<keyword evidence="2" id="KW-1185">Reference proteome</keyword>